<dbReference type="InParanoid" id="A0A1X7TZY5"/>
<dbReference type="EnsemblMetazoa" id="Aqu2.1.20806_001">
    <property type="protein sequence ID" value="Aqu2.1.20806_001"/>
    <property type="gene ID" value="Aqu2.1.20806"/>
</dbReference>
<evidence type="ECO:0000256" key="1">
    <source>
        <dbReference type="SAM" id="Phobius"/>
    </source>
</evidence>
<reference evidence="2" key="1">
    <citation type="submission" date="2017-05" db="UniProtKB">
        <authorList>
            <consortium name="EnsemblMetazoa"/>
        </authorList>
    </citation>
    <scope>IDENTIFICATION</scope>
</reference>
<keyword evidence="1" id="KW-0472">Membrane</keyword>
<protein>
    <submittedName>
        <fullName evidence="2">Uncharacterized protein</fullName>
    </submittedName>
</protein>
<feature type="transmembrane region" description="Helical" evidence="1">
    <location>
        <begin position="29"/>
        <end position="49"/>
    </location>
</feature>
<keyword evidence="1" id="KW-0812">Transmembrane</keyword>
<dbReference type="AlphaFoldDB" id="A0A1X7TZY5"/>
<sequence>QRLNNYALKLVTFKHLFSFSSALNQCQGILNSTLPVPLLPLFAIALGILN</sequence>
<name>A0A1X7TZY5_AMPQE</name>
<proteinExistence type="predicted"/>
<accession>A0A1X7TZY5</accession>
<evidence type="ECO:0000313" key="2">
    <source>
        <dbReference type="EnsemblMetazoa" id="Aqu2.1.20806_001"/>
    </source>
</evidence>
<keyword evidence="1" id="KW-1133">Transmembrane helix</keyword>
<organism evidence="2">
    <name type="scientific">Amphimedon queenslandica</name>
    <name type="common">Sponge</name>
    <dbReference type="NCBI Taxonomy" id="400682"/>
    <lineage>
        <taxon>Eukaryota</taxon>
        <taxon>Metazoa</taxon>
        <taxon>Porifera</taxon>
        <taxon>Demospongiae</taxon>
        <taxon>Heteroscleromorpha</taxon>
        <taxon>Haplosclerida</taxon>
        <taxon>Niphatidae</taxon>
        <taxon>Amphimedon</taxon>
    </lineage>
</organism>